<protein>
    <submittedName>
        <fullName evidence="2">Uncharacterized protein</fullName>
    </submittedName>
</protein>
<feature type="compositionally biased region" description="Basic and acidic residues" evidence="1">
    <location>
        <begin position="88"/>
        <end position="111"/>
    </location>
</feature>
<keyword evidence="3" id="KW-1185">Reference proteome</keyword>
<feature type="region of interest" description="Disordered" evidence="1">
    <location>
        <begin position="88"/>
        <end position="113"/>
    </location>
</feature>
<proteinExistence type="predicted"/>
<comment type="caution">
    <text evidence="2">The sequence shown here is derived from an EMBL/GenBank/DDBJ whole genome shotgun (WGS) entry which is preliminary data.</text>
</comment>
<organism evidence="2 3">
    <name type="scientific">Hypsibius exemplaris</name>
    <name type="common">Freshwater tardigrade</name>
    <dbReference type="NCBI Taxonomy" id="2072580"/>
    <lineage>
        <taxon>Eukaryota</taxon>
        <taxon>Metazoa</taxon>
        <taxon>Ecdysozoa</taxon>
        <taxon>Tardigrada</taxon>
        <taxon>Eutardigrada</taxon>
        <taxon>Parachela</taxon>
        <taxon>Hypsibioidea</taxon>
        <taxon>Hypsibiidae</taxon>
        <taxon>Hypsibius</taxon>
    </lineage>
</organism>
<dbReference type="EMBL" id="MTYJ01000041">
    <property type="protein sequence ID" value="OQV19224.1"/>
    <property type="molecule type" value="Genomic_DNA"/>
</dbReference>
<dbReference type="AlphaFoldDB" id="A0A1W0WVK9"/>
<reference evidence="3" key="1">
    <citation type="submission" date="2017-01" db="EMBL/GenBank/DDBJ databases">
        <title>Comparative genomics of anhydrobiosis in the tardigrade Hypsibius dujardini.</title>
        <authorList>
            <person name="Yoshida Y."/>
            <person name="Koutsovoulos G."/>
            <person name="Laetsch D."/>
            <person name="Stevens L."/>
            <person name="Kumar S."/>
            <person name="Horikawa D."/>
            <person name="Ishino K."/>
            <person name="Komine S."/>
            <person name="Tomita M."/>
            <person name="Blaxter M."/>
            <person name="Arakawa K."/>
        </authorList>
    </citation>
    <scope>NUCLEOTIDE SEQUENCE [LARGE SCALE GENOMIC DNA]</scope>
    <source>
        <strain evidence="3">Z151</strain>
    </source>
</reference>
<evidence type="ECO:0000313" key="2">
    <source>
        <dbReference type="EMBL" id="OQV19224.1"/>
    </source>
</evidence>
<gene>
    <name evidence="2" type="ORF">BV898_06650</name>
</gene>
<sequence>KGNNYFRNIGSVYFEDYKSGRNSADANYEAVNRIWKNLNLCEPNVSIEVANFQQMKGPRRSEGQAVLYTHKNNPVPIFIELPYLNSAPDDKDRKGGRNSADLDHEALDRVRKNPKMCEPNFSIEVSN</sequence>
<name>A0A1W0WVK9_HYPEX</name>
<evidence type="ECO:0000313" key="3">
    <source>
        <dbReference type="Proteomes" id="UP000192578"/>
    </source>
</evidence>
<feature type="non-terminal residue" evidence="2">
    <location>
        <position position="1"/>
    </location>
</feature>
<evidence type="ECO:0000256" key="1">
    <source>
        <dbReference type="SAM" id="MobiDB-lite"/>
    </source>
</evidence>
<accession>A0A1W0WVK9</accession>
<dbReference type="Proteomes" id="UP000192578">
    <property type="component" value="Unassembled WGS sequence"/>
</dbReference>